<dbReference type="PROSITE" id="PS00903">
    <property type="entry name" value="CYT_DCMP_DEAMINASES_1"/>
    <property type="match status" value="1"/>
</dbReference>
<dbReference type="PROSITE" id="PS00108">
    <property type="entry name" value="PROTEIN_KINASE_ST"/>
    <property type="match status" value="1"/>
</dbReference>
<evidence type="ECO:0000256" key="22">
    <source>
        <dbReference type="ARBA" id="ARBA00022801"/>
    </source>
</evidence>
<keyword evidence="14" id="KW-0597">Phosphoprotein</keyword>
<comment type="similarity">
    <text evidence="9">Belongs to the arginase family. Agmatinase subfamily.</text>
</comment>
<comment type="catalytic activity">
    <reaction evidence="33">
        <text>L-threonyl-[protein] + ATP = O-phospho-L-threonyl-[protein] + ADP + H(+)</text>
        <dbReference type="Rhea" id="RHEA:46608"/>
        <dbReference type="Rhea" id="RHEA-COMP:11060"/>
        <dbReference type="Rhea" id="RHEA-COMP:11605"/>
        <dbReference type="ChEBI" id="CHEBI:15378"/>
        <dbReference type="ChEBI" id="CHEBI:30013"/>
        <dbReference type="ChEBI" id="CHEBI:30616"/>
        <dbReference type="ChEBI" id="CHEBI:61977"/>
        <dbReference type="ChEBI" id="CHEBI:456216"/>
        <dbReference type="EC" id="2.7.11.1"/>
    </reaction>
</comment>
<dbReference type="PANTHER" id="PTHR11358">
    <property type="entry name" value="ARGINASE/AGMATINASE"/>
    <property type="match status" value="1"/>
</dbReference>
<evidence type="ECO:0000259" key="39">
    <source>
        <dbReference type="PROSITE" id="PS50011"/>
    </source>
</evidence>
<dbReference type="Pfam" id="PF00069">
    <property type="entry name" value="Pkinase"/>
    <property type="match status" value="1"/>
</dbReference>
<dbReference type="EC" id="2.7.11.1" evidence="10"/>
<dbReference type="Pfam" id="PF00491">
    <property type="entry name" value="Arginase"/>
    <property type="match status" value="1"/>
</dbReference>
<dbReference type="InterPro" id="IPR002125">
    <property type="entry name" value="CMP_dCMP_dom"/>
</dbReference>
<keyword evidence="18" id="KW-0547">Nucleotide-binding</keyword>
<evidence type="ECO:0000256" key="24">
    <source>
        <dbReference type="ARBA" id="ARBA00022840"/>
    </source>
</evidence>
<keyword evidence="17" id="KW-0479">Metal-binding</keyword>
<evidence type="ECO:0000256" key="27">
    <source>
        <dbReference type="ARBA" id="ARBA00022989"/>
    </source>
</evidence>
<dbReference type="InterPro" id="IPR023696">
    <property type="entry name" value="Ureohydrolase_dom_sf"/>
</dbReference>
<dbReference type="GO" id="GO:0008270">
    <property type="term" value="F:zinc ion binding"/>
    <property type="evidence" value="ECO:0007669"/>
    <property type="project" value="InterPro"/>
</dbReference>
<sequence>MAKIKCSPQDLITTSQEAKTFAYSPYSKFRVGAALLTRDGTVFTGCNVENACLTLGICAERVAIFKAVSEGHQEFKAIAISSDMVDNFISPCGGCRQFMGEVKIMSVKHALSRGLELGRSLFQLGILKPAARIAVKFRGERLRVSQPGRTVQPRTFLPARYRYYRTSLSGLAAQLQSAGFRRLIGGGSPRNRAVFLAFGVGLGLIDQQLDEDRRSAATCQEIQALFMKKKEKFQSPVKPFSCGYKLEDYVIGKQIGKGCNAAVYEAAAPFAPLVTNKCSLVELKQIGEETDIKEPLKSPSSHSFPLAVKMMWNIGAGSSSEAILNAMSQELVPASPQALRKEKGELVLSGHFGKTPKRVTPHPNVIQVYRAFTAEVPLLPDALEEYPAALPARLNPAGLGNNHTLFLVMKNYPCTLHQYLQVCVSGFRHGSMMLLQLLEGVDHLCRQGIAHRDLKSDNILLEFDSAGCPRLVITDFGCCLAEERLGLKLPFTSRYVYRGGNSCLMAPEVATAEPGPGVEIDYSKADAWAVGAIGYEIFGQLNPFYSTIGLESRSYQEKQLPPLGSSVPSDVQLVVRLLLCRNPNKRPTARVAANILYLSLWGKRALASLNPASLGKMADWLLCHSAVVLLKGCGGGASVEAELQRGFLANLDLEELRMAAGYLMYGLQLSAEQTGHLPTSHQDLKTGNLSCMQRAGLLQFMSMRLIRRSCVAFMRGQLVGVSGIGIGIGNLKATPRRLMSGKTYNVPPSSEFVARVSGIATMAKLPYQDTAEGLDAAFIGVPIDTGTSNRPGTRFGPRQIRAESVLLRTYSGTGAAPWESMMVADIGDVNVNLYDLKDACKRIREAYRKVMAAGCIPLTLGGDHTISYPILQAVAERHGPVGLIHVDAHADTGDMSLGVKITHGTPFRRCVEEGLLDCKRVAQIGLRGTGYTPDAYSWSREQGFRVVRAEECWYKSLVPLMNEVRAQMGKGPVYLSFDIDALDPAFAPGTGTPEIAGLTSIQVLEIVRGCQGLNLVGCDLVEVSPPYDTTGNTALTAANLLFEMLCVLPKTKYY</sequence>
<gene>
    <name evidence="41" type="ORF">QTP70_027516</name>
</gene>
<dbReference type="Pfam" id="PF00383">
    <property type="entry name" value="dCMP_cyt_deam_1"/>
    <property type="match status" value="1"/>
</dbReference>
<evidence type="ECO:0000256" key="31">
    <source>
        <dbReference type="ARBA" id="ARBA00023211"/>
    </source>
</evidence>
<evidence type="ECO:0000256" key="11">
    <source>
        <dbReference type="ARBA" id="ARBA00012783"/>
    </source>
</evidence>
<dbReference type="EMBL" id="JAUCMX010000017">
    <property type="protein sequence ID" value="KAK3519416.1"/>
    <property type="molecule type" value="Genomic_DNA"/>
</dbReference>
<keyword evidence="26" id="KW-0809">Transit peptide</keyword>
<evidence type="ECO:0000313" key="41">
    <source>
        <dbReference type="EMBL" id="KAK3519416.1"/>
    </source>
</evidence>
<dbReference type="SUPFAM" id="SSF52768">
    <property type="entry name" value="Arginase/deacetylase"/>
    <property type="match status" value="1"/>
</dbReference>
<evidence type="ECO:0000256" key="4">
    <source>
        <dbReference type="ARBA" id="ARBA00003949"/>
    </source>
</evidence>
<keyword evidence="12" id="KW-0963">Cytoplasm</keyword>
<evidence type="ECO:0000256" key="6">
    <source>
        <dbReference type="ARBA" id="ARBA00004514"/>
    </source>
</evidence>
<evidence type="ECO:0000256" key="30">
    <source>
        <dbReference type="ARBA" id="ARBA00023136"/>
    </source>
</evidence>
<keyword evidence="22" id="KW-0378">Hydrolase</keyword>
<evidence type="ECO:0000256" key="32">
    <source>
        <dbReference type="ARBA" id="ARBA00032005"/>
    </source>
</evidence>
<evidence type="ECO:0000256" key="12">
    <source>
        <dbReference type="ARBA" id="ARBA00022490"/>
    </source>
</evidence>
<comment type="caution">
    <text evidence="41">The sequence shown here is derived from an EMBL/GenBank/DDBJ whole genome shotgun (WGS) entry which is preliminary data.</text>
</comment>
<feature type="domain" description="Protein kinase" evidence="39">
    <location>
        <begin position="249"/>
        <end position="598"/>
    </location>
</feature>
<keyword evidence="31" id="KW-0464">Manganese</keyword>
<dbReference type="GO" id="GO:0005743">
    <property type="term" value="C:mitochondrial inner membrane"/>
    <property type="evidence" value="ECO:0007669"/>
    <property type="project" value="UniProtKB-SubCell"/>
</dbReference>
<dbReference type="PROSITE" id="PS50011">
    <property type="entry name" value="PROTEIN_KINASE_DOM"/>
    <property type="match status" value="1"/>
</dbReference>
<evidence type="ECO:0000256" key="38">
    <source>
        <dbReference type="ARBA" id="ARBA00074253"/>
    </source>
</evidence>
<dbReference type="GO" id="GO:0033389">
    <property type="term" value="P:putrescine biosynthetic process from arginine, via agmatine"/>
    <property type="evidence" value="ECO:0007669"/>
    <property type="project" value="TreeGrafter"/>
</dbReference>
<dbReference type="Gene3D" id="1.10.510.10">
    <property type="entry name" value="Transferase(Phosphotransferase) domain 1"/>
    <property type="match status" value="1"/>
</dbReference>
<name>A0AAE0UU73_9TELE</name>
<keyword evidence="25" id="KW-0460">Magnesium</keyword>
<dbReference type="InterPro" id="IPR016193">
    <property type="entry name" value="Cytidine_deaminase-like"/>
</dbReference>
<dbReference type="SMART" id="SM00220">
    <property type="entry name" value="S_TKc"/>
    <property type="match status" value="1"/>
</dbReference>
<dbReference type="CDD" id="cd14018">
    <property type="entry name" value="STKc_PINK1"/>
    <property type="match status" value="1"/>
</dbReference>
<dbReference type="GO" id="GO:0006914">
    <property type="term" value="P:autophagy"/>
    <property type="evidence" value="ECO:0007669"/>
    <property type="project" value="UniProtKB-KW"/>
</dbReference>
<dbReference type="GO" id="GO:0005783">
    <property type="term" value="C:endoplasmic reticulum"/>
    <property type="evidence" value="ECO:0007669"/>
    <property type="project" value="UniProtKB-ARBA"/>
</dbReference>
<dbReference type="CDD" id="cd11592">
    <property type="entry name" value="Agmatinase_PAH"/>
    <property type="match status" value="1"/>
</dbReference>
<dbReference type="CDD" id="cd01283">
    <property type="entry name" value="cytidine_deaminase"/>
    <property type="match status" value="1"/>
</dbReference>
<keyword evidence="13" id="KW-0723">Serine/threonine-protein kinase</keyword>
<dbReference type="GO" id="GO:0005741">
    <property type="term" value="C:mitochondrial outer membrane"/>
    <property type="evidence" value="ECO:0007669"/>
    <property type="project" value="UniProtKB-SubCell"/>
</dbReference>
<evidence type="ECO:0000256" key="15">
    <source>
        <dbReference type="ARBA" id="ARBA00022679"/>
    </source>
</evidence>
<comment type="subcellular location">
    <subcellularLocation>
        <location evidence="6">Cytoplasm</location>
        <location evidence="6">Cytosol</location>
    </subcellularLocation>
    <subcellularLocation>
        <location evidence="5">Mitochondrion inner membrane</location>
    </subcellularLocation>
    <subcellularLocation>
        <location evidence="7">Mitochondrion outer membrane</location>
        <topology evidence="7">Single-pass membrane protein</topology>
    </subcellularLocation>
</comment>
<evidence type="ECO:0000256" key="37">
    <source>
        <dbReference type="ARBA" id="ARBA00071830"/>
    </source>
</evidence>
<dbReference type="SUPFAM" id="SSF53927">
    <property type="entry name" value="Cytidine deaminase-like"/>
    <property type="match status" value="1"/>
</dbReference>
<evidence type="ECO:0000256" key="14">
    <source>
        <dbReference type="ARBA" id="ARBA00022553"/>
    </source>
</evidence>
<evidence type="ECO:0000256" key="36">
    <source>
        <dbReference type="ARBA" id="ARBA00062732"/>
    </source>
</evidence>
<dbReference type="Proteomes" id="UP001274896">
    <property type="component" value="Unassembled WGS sequence"/>
</dbReference>
<dbReference type="SUPFAM" id="SSF56112">
    <property type="entry name" value="Protein kinase-like (PK-like)"/>
    <property type="match status" value="1"/>
</dbReference>
<keyword evidence="28" id="KW-0072">Autophagy</keyword>
<dbReference type="PANTHER" id="PTHR11358:SF26">
    <property type="entry name" value="GUANIDINO ACID HYDROLASE, MITOCHONDRIAL"/>
    <property type="match status" value="1"/>
</dbReference>
<evidence type="ECO:0000256" key="23">
    <source>
        <dbReference type="ARBA" id="ARBA00022833"/>
    </source>
</evidence>
<dbReference type="GO" id="GO:0005524">
    <property type="term" value="F:ATP binding"/>
    <property type="evidence" value="ECO:0007669"/>
    <property type="project" value="UniProtKB-KW"/>
</dbReference>
<dbReference type="InterPro" id="IPR040110">
    <property type="entry name" value="PINK1_STKc"/>
</dbReference>
<reference evidence="41" key="1">
    <citation type="submission" date="2023-06" db="EMBL/GenBank/DDBJ databases">
        <title>Male Hemibagrus guttatus genome.</title>
        <authorList>
            <person name="Bian C."/>
        </authorList>
    </citation>
    <scope>NUCLEOTIDE SEQUENCE</scope>
    <source>
        <strain evidence="41">Male_cb2023</strain>
        <tissue evidence="41">Muscle</tissue>
    </source>
</reference>
<dbReference type="GO" id="GO:0004674">
    <property type="term" value="F:protein serine/threonine kinase activity"/>
    <property type="evidence" value="ECO:0007669"/>
    <property type="project" value="UniProtKB-KW"/>
</dbReference>
<dbReference type="Gene3D" id="3.40.140.10">
    <property type="entry name" value="Cytidine Deaminase, domain 2"/>
    <property type="match status" value="1"/>
</dbReference>
<evidence type="ECO:0000256" key="18">
    <source>
        <dbReference type="ARBA" id="ARBA00022741"/>
    </source>
</evidence>
<evidence type="ECO:0000256" key="3">
    <source>
        <dbReference type="ARBA" id="ARBA00001947"/>
    </source>
</evidence>
<evidence type="ECO:0000313" key="42">
    <source>
        <dbReference type="Proteomes" id="UP001274896"/>
    </source>
</evidence>
<evidence type="ECO:0000256" key="25">
    <source>
        <dbReference type="ARBA" id="ARBA00022842"/>
    </source>
</evidence>
<dbReference type="GO" id="GO:0005829">
    <property type="term" value="C:cytosol"/>
    <property type="evidence" value="ECO:0007669"/>
    <property type="project" value="UniProtKB-SubCell"/>
</dbReference>
<dbReference type="EC" id="3.5.4.5" evidence="11"/>
<evidence type="ECO:0000256" key="20">
    <source>
        <dbReference type="ARBA" id="ARBA00022787"/>
    </source>
</evidence>
<evidence type="ECO:0000256" key="28">
    <source>
        <dbReference type="ARBA" id="ARBA00023006"/>
    </source>
</evidence>
<dbReference type="InterPro" id="IPR005925">
    <property type="entry name" value="Agmatinase-rel"/>
</dbReference>
<evidence type="ECO:0000256" key="35">
    <source>
        <dbReference type="ARBA" id="ARBA00049558"/>
    </source>
</evidence>
<keyword evidence="19" id="KW-0418">Kinase</keyword>
<keyword evidence="15" id="KW-0808">Transferase</keyword>
<keyword evidence="23" id="KW-0862">Zinc</keyword>
<dbReference type="InterPro" id="IPR006035">
    <property type="entry name" value="Ureohydrolase"/>
</dbReference>
<comment type="similarity">
    <text evidence="8">Belongs to the cytidine and deoxycytidylate deaminase family.</text>
</comment>
<evidence type="ECO:0000256" key="34">
    <source>
        <dbReference type="ARBA" id="ARBA00048679"/>
    </source>
</evidence>
<keyword evidence="20" id="KW-1000">Mitochondrion outer membrane</keyword>
<keyword evidence="16" id="KW-0812">Transmembrane</keyword>
<dbReference type="GO" id="GO:0006950">
    <property type="term" value="P:response to stress"/>
    <property type="evidence" value="ECO:0007669"/>
    <property type="project" value="UniProtKB-ARBA"/>
</dbReference>
<evidence type="ECO:0000256" key="7">
    <source>
        <dbReference type="ARBA" id="ARBA00004572"/>
    </source>
</evidence>
<dbReference type="InterPro" id="IPR020855">
    <property type="entry name" value="Ureohydrolase_Mn_BS"/>
</dbReference>
<comment type="cofactor">
    <cofactor evidence="1">
        <name>Mn(2+)</name>
        <dbReference type="ChEBI" id="CHEBI:29035"/>
    </cofactor>
</comment>
<dbReference type="Gene3D" id="3.40.800.10">
    <property type="entry name" value="Ureohydrolase domain"/>
    <property type="match status" value="1"/>
</dbReference>
<comment type="cofactor">
    <cofactor evidence="2">
        <name>Mg(2+)</name>
        <dbReference type="ChEBI" id="CHEBI:18420"/>
    </cofactor>
</comment>
<dbReference type="GO" id="GO:0072527">
    <property type="term" value="P:pyrimidine-containing compound metabolic process"/>
    <property type="evidence" value="ECO:0007669"/>
    <property type="project" value="UniProtKB-ARBA"/>
</dbReference>
<evidence type="ECO:0000256" key="8">
    <source>
        <dbReference type="ARBA" id="ARBA00006576"/>
    </source>
</evidence>
<feature type="domain" description="CMP/dCMP-type deaminase" evidence="40">
    <location>
        <begin position="6"/>
        <end position="121"/>
    </location>
</feature>
<dbReference type="PRINTS" id="PR00116">
    <property type="entry name" value="ARGINASE"/>
</dbReference>
<comment type="function">
    <text evidence="4">This enzyme scavenges exogenous and endogenous cytidine and 2'-deoxycytidine for UMP synthesis.</text>
</comment>
<comment type="cofactor">
    <cofactor evidence="3">
        <name>Zn(2+)</name>
        <dbReference type="ChEBI" id="CHEBI:29105"/>
    </cofactor>
</comment>
<organism evidence="41 42">
    <name type="scientific">Hemibagrus guttatus</name>
    <dbReference type="NCBI Taxonomy" id="175788"/>
    <lineage>
        <taxon>Eukaryota</taxon>
        <taxon>Metazoa</taxon>
        <taxon>Chordata</taxon>
        <taxon>Craniata</taxon>
        <taxon>Vertebrata</taxon>
        <taxon>Euteleostomi</taxon>
        <taxon>Actinopterygii</taxon>
        <taxon>Neopterygii</taxon>
        <taxon>Teleostei</taxon>
        <taxon>Ostariophysi</taxon>
        <taxon>Siluriformes</taxon>
        <taxon>Bagridae</taxon>
        <taxon>Hemibagrus</taxon>
    </lineage>
</organism>
<evidence type="ECO:0000256" key="9">
    <source>
        <dbReference type="ARBA" id="ARBA00009227"/>
    </source>
</evidence>
<evidence type="ECO:0000256" key="33">
    <source>
        <dbReference type="ARBA" id="ARBA00047899"/>
    </source>
</evidence>
<dbReference type="GO" id="GO:0043066">
    <property type="term" value="P:negative regulation of apoptotic process"/>
    <property type="evidence" value="ECO:0007669"/>
    <property type="project" value="UniProtKB-ARBA"/>
</dbReference>
<evidence type="ECO:0000256" key="21">
    <source>
        <dbReference type="ARBA" id="ARBA00022792"/>
    </source>
</evidence>
<comment type="catalytic activity">
    <reaction evidence="35">
        <text>cytidine + H2O + H(+) = uridine + NH4(+)</text>
        <dbReference type="Rhea" id="RHEA:16069"/>
        <dbReference type="ChEBI" id="CHEBI:15377"/>
        <dbReference type="ChEBI" id="CHEBI:15378"/>
        <dbReference type="ChEBI" id="CHEBI:16704"/>
        <dbReference type="ChEBI" id="CHEBI:17562"/>
        <dbReference type="ChEBI" id="CHEBI:28938"/>
        <dbReference type="EC" id="3.5.4.5"/>
    </reaction>
</comment>
<evidence type="ECO:0000256" key="10">
    <source>
        <dbReference type="ARBA" id="ARBA00012513"/>
    </source>
</evidence>
<evidence type="ECO:0000256" key="29">
    <source>
        <dbReference type="ARBA" id="ARBA00023128"/>
    </source>
</evidence>
<dbReference type="NCBIfam" id="NF004064">
    <property type="entry name" value="PRK05578.1"/>
    <property type="match status" value="1"/>
</dbReference>
<comment type="catalytic activity">
    <reaction evidence="34">
        <text>L-seryl-[protein] + ATP = O-phospho-L-seryl-[protein] + ADP + H(+)</text>
        <dbReference type="Rhea" id="RHEA:17989"/>
        <dbReference type="Rhea" id="RHEA-COMP:9863"/>
        <dbReference type="Rhea" id="RHEA-COMP:11604"/>
        <dbReference type="ChEBI" id="CHEBI:15378"/>
        <dbReference type="ChEBI" id="CHEBI:29999"/>
        <dbReference type="ChEBI" id="CHEBI:30616"/>
        <dbReference type="ChEBI" id="CHEBI:83421"/>
        <dbReference type="ChEBI" id="CHEBI:456216"/>
        <dbReference type="EC" id="2.7.11.1"/>
    </reaction>
</comment>
<dbReference type="AlphaFoldDB" id="A0AAE0UU73"/>
<evidence type="ECO:0000256" key="16">
    <source>
        <dbReference type="ARBA" id="ARBA00022692"/>
    </source>
</evidence>
<keyword evidence="24" id="KW-0067">ATP-binding</keyword>
<dbReference type="NCBIfam" id="TIGR01230">
    <property type="entry name" value="agmatinase"/>
    <property type="match status" value="1"/>
</dbReference>
<dbReference type="InterPro" id="IPR016192">
    <property type="entry name" value="APOBEC/CMP_deaminase_Zn-bd"/>
</dbReference>
<keyword evidence="29" id="KW-0496">Mitochondrion</keyword>
<dbReference type="FunFam" id="3.40.800.10:FF:000002">
    <property type="entry name" value="Agmatinase"/>
    <property type="match status" value="1"/>
</dbReference>
<keyword evidence="30" id="KW-0472">Membrane</keyword>
<dbReference type="GO" id="GO:0055086">
    <property type="term" value="P:nucleobase-containing small molecule metabolic process"/>
    <property type="evidence" value="ECO:0007669"/>
    <property type="project" value="UniProtKB-ARBA"/>
</dbReference>
<evidence type="ECO:0000259" key="40">
    <source>
        <dbReference type="PROSITE" id="PS51747"/>
    </source>
</evidence>
<dbReference type="PROSITE" id="PS01053">
    <property type="entry name" value="ARGINASE_1"/>
    <property type="match status" value="1"/>
</dbReference>
<dbReference type="PROSITE" id="PS51747">
    <property type="entry name" value="CYT_DCMP_DEAMINASES_2"/>
    <property type="match status" value="1"/>
</dbReference>
<evidence type="ECO:0000256" key="26">
    <source>
        <dbReference type="ARBA" id="ARBA00022946"/>
    </source>
</evidence>
<dbReference type="GO" id="GO:0008783">
    <property type="term" value="F:agmatinase activity"/>
    <property type="evidence" value="ECO:0007669"/>
    <property type="project" value="TreeGrafter"/>
</dbReference>
<keyword evidence="21" id="KW-0999">Mitochondrion inner membrane</keyword>
<dbReference type="GO" id="GO:0004126">
    <property type="term" value="F:cytidine deaminase activity"/>
    <property type="evidence" value="ECO:0007669"/>
    <property type="project" value="UniProtKB-EC"/>
</dbReference>
<accession>A0AAE0UU73</accession>
<evidence type="ECO:0000256" key="2">
    <source>
        <dbReference type="ARBA" id="ARBA00001946"/>
    </source>
</evidence>
<evidence type="ECO:0000256" key="5">
    <source>
        <dbReference type="ARBA" id="ARBA00004273"/>
    </source>
</evidence>
<evidence type="ECO:0000256" key="1">
    <source>
        <dbReference type="ARBA" id="ARBA00001936"/>
    </source>
</evidence>
<comment type="subunit">
    <text evidence="36">Upon mitochondrial depolarization, it forms a supercomplex with TOM and TIM23 complexes. PINK1-TOM-TIM23 supercomplex formation requires PINK1 interaction with TOMM20 and TOMM70 and is critical for PINK1 stabilization at the outer mitochondrial membrane, kinase activation and downstream mitophagy. Upon mitochondrial depolarization, interacts with TIMM23; the interaction is required for PINK1 accumulation at the outer mitochondrial membrane, kinase activation by autophosphorylation and PRKN recruitement to mitochondria. Interacts with PRKN. Interacts with FBXO7. Forms a complex with PRKN and PARK7. Interacts with NENF.</text>
</comment>
<dbReference type="GO" id="GO:0047971">
    <property type="term" value="F:guanidinobutyrase activity"/>
    <property type="evidence" value="ECO:0007669"/>
    <property type="project" value="UniProtKB-ARBA"/>
</dbReference>
<dbReference type="PROSITE" id="PS51409">
    <property type="entry name" value="ARGINASE_2"/>
    <property type="match status" value="1"/>
</dbReference>
<proteinExistence type="inferred from homology"/>
<evidence type="ECO:0000256" key="17">
    <source>
        <dbReference type="ARBA" id="ARBA00022723"/>
    </source>
</evidence>
<keyword evidence="42" id="KW-1185">Reference proteome</keyword>
<dbReference type="FunFam" id="3.40.140.10:FF:000008">
    <property type="entry name" value="Cytidine deaminase"/>
    <property type="match status" value="1"/>
</dbReference>
<dbReference type="InterPro" id="IPR011009">
    <property type="entry name" value="Kinase-like_dom_sf"/>
</dbReference>
<dbReference type="InterPro" id="IPR000719">
    <property type="entry name" value="Prot_kinase_dom"/>
</dbReference>
<evidence type="ECO:0000256" key="19">
    <source>
        <dbReference type="ARBA" id="ARBA00022777"/>
    </source>
</evidence>
<protein>
    <recommendedName>
        <fullName evidence="38">Serine/threonine-protein kinase PINK1, mitochondrial</fullName>
        <ecNumber evidence="10">2.7.11.1</ecNumber>
        <ecNumber evidence="11">3.5.4.5</ecNumber>
    </recommendedName>
    <alternativeName>
        <fullName evidence="32">Cytidine aminohydrolase</fullName>
    </alternativeName>
    <alternativeName>
        <fullName evidence="37">Serine/threonine-protein kinase Pink1, mitochondrial</fullName>
    </alternativeName>
</protein>
<dbReference type="InterPro" id="IPR008271">
    <property type="entry name" value="Ser/Thr_kinase_AS"/>
</dbReference>
<evidence type="ECO:0000256" key="13">
    <source>
        <dbReference type="ARBA" id="ARBA00022527"/>
    </source>
</evidence>
<dbReference type="FunFam" id="1.10.510.10:FF:000418">
    <property type="entry name" value="PTEN induced kinase 1"/>
    <property type="match status" value="1"/>
</dbReference>
<keyword evidence="27" id="KW-1133">Transmembrane helix</keyword>